<organism evidence="1 2">
    <name type="scientific">Pisum sativum</name>
    <name type="common">Garden pea</name>
    <name type="synonym">Lathyrus oleraceus</name>
    <dbReference type="NCBI Taxonomy" id="3888"/>
    <lineage>
        <taxon>Eukaryota</taxon>
        <taxon>Viridiplantae</taxon>
        <taxon>Streptophyta</taxon>
        <taxon>Embryophyta</taxon>
        <taxon>Tracheophyta</taxon>
        <taxon>Spermatophyta</taxon>
        <taxon>Magnoliopsida</taxon>
        <taxon>eudicotyledons</taxon>
        <taxon>Gunneridae</taxon>
        <taxon>Pentapetalae</taxon>
        <taxon>rosids</taxon>
        <taxon>fabids</taxon>
        <taxon>Fabales</taxon>
        <taxon>Fabaceae</taxon>
        <taxon>Papilionoideae</taxon>
        <taxon>50 kb inversion clade</taxon>
        <taxon>NPAAA clade</taxon>
        <taxon>Hologalegina</taxon>
        <taxon>IRL clade</taxon>
        <taxon>Fabeae</taxon>
        <taxon>Lathyrus</taxon>
    </lineage>
</organism>
<reference evidence="1 2" key="1">
    <citation type="journal article" date="2022" name="Nat. Genet.">
        <title>Improved pea reference genome and pan-genome highlight genomic features and evolutionary characteristics.</title>
        <authorList>
            <person name="Yang T."/>
            <person name="Liu R."/>
            <person name="Luo Y."/>
            <person name="Hu S."/>
            <person name="Wang D."/>
            <person name="Wang C."/>
            <person name="Pandey M.K."/>
            <person name="Ge S."/>
            <person name="Xu Q."/>
            <person name="Li N."/>
            <person name="Li G."/>
            <person name="Huang Y."/>
            <person name="Saxena R.K."/>
            <person name="Ji Y."/>
            <person name="Li M."/>
            <person name="Yan X."/>
            <person name="He Y."/>
            <person name="Liu Y."/>
            <person name="Wang X."/>
            <person name="Xiang C."/>
            <person name="Varshney R.K."/>
            <person name="Ding H."/>
            <person name="Gao S."/>
            <person name="Zong X."/>
        </authorList>
    </citation>
    <scope>NUCLEOTIDE SEQUENCE [LARGE SCALE GENOMIC DNA]</scope>
    <source>
        <strain evidence="1 2">cv. Zhongwan 6</strain>
    </source>
</reference>
<sequence>MADKPSRSLVLYGDGLARFINPSSSHNHHLHSLASLSSCGLLSLSHSPHPETEDQRIVTEFALLLDASSQIDDPPKQTLPHRFMGMKAAIFTNHSGLKSFSSNLGLSVIQLDEFLKQHTSESQDNDAVAAELLNLLGFQEGKVQDNSQFDIVFLHVGAGEKVDGSEENADVEWVDAFVGAIMRQAQPGSDVGSRLHLSVVMSYGKVLAEDESRFSVSKKVDEKDSCFSTLYPLQSYGMKGGVPRKDVRHHSPMLIAQLQYGVTRKDNAHKFSFQDFTESGGNLTIPADRLLHEIAFKLWKAPKYGA</sequence>
<comment type="caution">
    <text evidence="1">The sequence shown here is derived from an EMBL/GenBank/DDBJ whole genome shotgun (WGS) entry which is preliminary data.</text>
</comment>
<evidence type="ECO:0000313" key="1">
    <source>
        <dbReference type="EMBL" id="KAI5393484.1"/>
    </source>
</evidence>
<proteinExistence type="predicted"/>
<dbReference type="OrthoDB" id="1891406at2759"/>
<dbReference type="Gramene" id="Psat06G0056800-T1">
    <property type="protein sequence ID" value="KAI5393484.1"/>
    <property type="gene ID" value="KIW84_060568"/>
</dbReference>
<dbReference type="PANTHER" id="PTHR35506:SF1">
    <property type="entry name" value="OS02G0135600 PROTEIN"/>
    <property type="match status" value="1"/>
</dbReference>
<keyword evidence="2" id="KW-1185">Reference proteome</keyword>
<dbReference type="AlphaFoldDB" id="A0A9D4W2M3"/>
<name>A0A9D4W2M3_PEA</name>
<dbReference type="EMBL" id="JAMSHJ010000006">
    <property type="protein sequence ID" value="KAI5393484.1"/>
    <property type="molecule type" value="Genomic_DNA"/>
</dbReference>
<gene>
    <name evidence="1" type="ORF">KIW84_060568</name>
</gene>
<protein>
    <submittedName>
        <fullName evidence="1">Uncharacterized protein</fullName>
    </submittedName>
</protein>
<dbReference type="PANTHER" id="PTHR35506">
    <property type="entry name" value="OS02G0135600 PROTEIN"/>
    <property type="match status" value="1"/>
</dbReference>
<dbReference type="Proteomes" id="UP001058974">
    <property type="component" value="Chromosome 6"/>
</dbReference>
<evidence type="ECO:0000313" key="2">
    <source>
        <dbReference type="Proteomes" id="UP001058974"/>
    </source>
</evidence>
<accession>A0A9D4W2M3</accession>